<dbReference type="InterPro" id="IPR054351">
    <property type="entry name" value="NADH_UbQ_OxRdtase_ferredoxin"/>
</dbReference>
<evidence type="ECO:0000256" key="4">
    <source>
        <dbReference type="ARBA" id="ARBA00022723"/>
    </source>
</evidence>
<reference evidence="14" key="2">
    <citation type="submission" date="2022-05" db="EMBL/GenBank/DDBJ databases">
        <authorList>
            <person name="Kunte H.-J."/>
        </authorList>
    </citation>
    <scope>NUCLEOTIDE SEQUENCE</scope>
    <source>
        <strain evidence="14">G5</strain>
    </source>
</reference>
<reference evidence="14" key="1">
    <citation type="journal article" date="2022" name="Microbiol. Resour. Announc.">
        <title>Genome Sequence of Cupriavidus campinensis Strain G5, a Member of a Bacterial Consortium Capable of Polyethylene Degradation.</title>
        <authorList>
            <person name="Schneider B."/>
            <person name="Pfeiffer F."/>
            <person name="Dyall-Smith M."/>
            <person name="Kunte H.J."/>
        </authorList>
    </citation>
    <scope>NUCLEOTIDE SEQUENCE</scope>
    <source>
        <strain evidence="14">G5</strain>
    </source>
</reference>
<dbReference type="GO" id="GO:0051539">
    <property type="term" value="F:4 iron, 4 sulfur cluster binding"/>
    <property type="evidence" value="ECO:0007669"/>
    <property type="project" value="UniProtKB-KW"/>
</dbReference>
<dbReference type="PANTHER" id="PTHR43105">
    <property type="entry name" value="RESPIRATORY NITRATE REDUCTASE"/>
    <property type="match status" value="1"/>
</dbReference>
<dbReference type="PROSITE" id="PS00641">
    <property type="entry name" value="COMPLEX1_75K_1"/>
    <property type="match status" value="1"/>
</dbReference>
<evidence type="ECO:0000256" key="10">
    <source>
        <dbReference type="RuleBase" id="RU003525"/>
    </source>
</evidence>
<keyword evidence="7 10" id="KW-0411">Iron-sulfur</keyword>
<dbReference type="PANTHER" id="PTHR43105:SF13">
    <property type="entry name" value="NADH-UBIQUINONE OXIDOREDUCTASE 75 KDA SUBUNIT, MITOCHONDRIAL"/>
    <property type="match status" value="1"/>
</dbReference>
<accession>A0AAE9I247</accession>
<evidence type="ECO:0000313" key="15">
    <source>
        <dbReference type="Proteomes" id="UP001056132"/>
    </source>
</evidence>
<dbReference type="PROSITE" id="PS51669">
    <property type="entry name" value="4FE4S_MOW_BIS_MGD"/>
    <property type="match status" value="1"/>
</dbReference>
<evidence type="ECO:0000256" key="9">
    <source>
        <dbReference type="ARBA" id="ARBA00047712"/>
    </source>
</evidence>
<dbReference type="FunFam" id="3.30.200.210:FF:000002">
    <property type="entry name" value="NADH-ubiquinone oxidoreductase 75 kDa subunit"/>
    <property type="match status" value="1"/>
</dbReference>
<dbReference type="PROSITE" id="PS51085">
    <property type="entry name" value="2FE2S_FER_2"/>
    <property type="match status" value="1"/>
</dbReference>
<dbReference type="GO" id="GO:0016651">
    <property type="term" value="F:oxidoreductase activity, acting on NAD(P)H"/>
    <property type="evidence" value="ECO:0007669"/>
    <property type="project" value="InterPro"/>
</dbReference>
<dbReference type="Gene3D" id="3.40.228.10">
    <property type="entry name" value="Dimethylsulfoxide Reductase, domain 2"/>
    <property type="match status" value="1"/>
</dbReference>
<dbReference type="RefSeq" id="WP_149136412.1">
    <property type="nucleotide sequence ID" value="NZ_CAJPVH010000035.1"/>
</dbReference>
<dbReference type="SMART" id="SM00929">
    <property type="entry name" value="NADH-G_4Fe-4S_3"/>
    <property type="match status" value="1"/>
</dbReference>
<dbReference type="GO" id="GO:0046872">
    <property type="term" value="F:metal ion binding"/>
    <property type="evidence" value="ECO:0007669"/>
    <property type="project" value="UniProtKB-UniRule"/>
</dbReference>
<dbReference type="Pfam" id="PF22117">
    <property type="entry name" value="Fer4_Nqo3"/>
    <property type="match status" value="1"/>
</dbReference>
<dbReference type="EC" id="7.1.1.-" evidence="10"/>
<keyword evidence="10" id="KW-0874">Quinone</keyword>
<dbReference type="GO" id="GO:0008137">
    <property type="term" value="F:NADH dehydrogenase (ubiquinone) activity"/>
    <property type="evidence" value="ECO:0007669"/>
    <property type="project" value="UniProtKB-UniRule"/>
</dbReference>
<comment type="similarity">
    <text evidence="2 10">Belongs to the complex I 75 kDa subunit family.</text>
</comment>
<protein>
    <recommendedName>
        <fullName evidence="10">NADH-quinone oxidoreductase</fullName>
        <ecNumber evidence="10">7.1.1.-</ecNumber>
    </recommendedName>
</protein>
<dbReference type="Proteomes" id="UP001056132">
    <property type="component" value="Chromosome 1"/>
</dbReference>
<keyword evidence="6 10" id="KW-0408">Iron</keyword>
<comment type="cofactor">
    <cofactor evidence="1 10">
        <name>[4Fe-4S] cluster</name>
        <dbReference type="ChEBI" id="CHEBI:49883"/>
    </cofactor>
</comment>
<name>A0AAE9I247_9BURK</name>
<proteinExistence type="inferred from homology"/>
<keyword evidence="3 10" id="KW-0004">4Fe-4S</keyword>
<evidence type="ECO:0000259" key="12">
    <source>
        <dbReference type="PROSITE" id="PS51669"/>
    </source>
</evidence>
<dbReference type="AlphaFoldDB" id="A0AAE9I247"/>
<dbReference type="Gene3D" id="3.40.50.740">
    <property type="match status" value="2"/>
</dbReference>
<dbReference type="SUPFAM" id="SSF54292">
    <property type="entry name" value="2Fe-2S ferredoxin-like"/>
    <property type="match status" value="1"/>
</dbReference>
<sequence>MVELEIDGKKVEVAEGSLVMEAARKLGTYIPHFCYHRKLSIAANCRMCLVEVEKAPKALPACATPVTPGMKVFTNSEKAVKAQKSVMEFLLINHPLDCPICDQGGECQLQDLAVGYGASESRYKEEKRVVFHKNVGPLISMEEMTRCIHCTRCVRFGQEVAGVMELGMLNRGEHSEITTFVGQTVDSELSGNMIDLCPVGALTSKPFRYSARTWELARRKSVSPHDGLGANLVIQTKNQRVMRVLPLENEEINECWLSDKDRFAYEGLNSPDRLVRPLLKQGGEWMETDWQTALEYVANGLASIKRDHGADQIAALASPHSTLEELYLLGKLVRGLGSDNIDFRLRQTDFSAALKGAPWLGMPVADVTTLQRVLVIGSSLRKDHPLLASRLRQAGKKGARVTVLGAGGEDLLMPATRIDVAPSAWTAALAGVARAVASAKGVAAPAGTEGFDGGDAAAKVAEALLSGERRAVFLGNEAVRHPQFSALHALAQWIATETGATLGFLTEAANTVGGYIAGALPQQGGANAQAMLDAPRKAYIVLNAEPEFDTADARKALAALNQAGTVVVLSPFRSEAAMQYADVILPVTPFTETAGTFVNAEGVPQSFNGVVRALGESRPAWKVLRVLGNLLDVPGFDFDTAEAVREEVLAKPVAPQLNNTTDAPIRVTAAAANGIERIADVPIYHADPIVRRADSLQLTAAARRAMQVALSSDLFDKLGVQVGDPVRVTQGEGSVVLPAALEITLPANTVRVPAATVAAATLGALYGNVTVEKAIELPGQQAKATPAATA</sequence>
<dbReference type="GO" id="GO:0048038">
    <property type="term" value="F:quinone binding"/>
    <property type="evidence" value="ECO:0007669"/>
    <property type="project" value="UniProtKB-UniRule"/>
</dbReference>
<dbReference type="InterPro" id="IPR006656">
    <property type="entry name" value="Mopterin_OxRdtase"/>
</dbReference>
<evidence type="ECO:0000256" key="1">
    <source>
        <dbReference type="ARBA" id="ARBA00001966"/>
    </source>
</evidence>
<dbReference type="Pfam" id="PF13510">
    <property type="entry name" value="Fer2_4"/>
    <property type="match status" value="1"/>
</dbReference>
<feature type="domain" description="4Fe-4S Mo/W bis-MGD-type" evidence="12">
    <location>
        <begin position="216"/>
        <end position="272"/>
    </location>
</feature>
<comment type="catalytic activity">
    <reaction evidence="9 10">
        <text>a quinone + NADH + 5 H(+)(in) = a quinol + NAD(+) + 4 H(+)(out)</text>
        <dbReference type="Rhea" id="RHEA:57888"/>
        <dbReference type="ChEBI" id="CHEBI:15378"/>
        <dbReference type="ChEBI" id="CHEBI:24646"/>
        <dbReference type="ChEBI" id="CHEBI:57540"/>
        <dbReference type="ChEBI" id="CHEBI:57945"/>
        <dbReference type="ChEBI" id="CHEBI:132124"/>
    </reaction>
</comment>
<dbReference type="InterPro" id="IPR000283">
    <property type="entry name" value="NADH_UbQ_OxRdtase_75kDa_su_CS"/>
</dbReference>
<dbReference type="FunFam" id="3.30.70.20:FF:000002">
    <property type="entry name" value="NADH-ubiquinone oxidoreductase 75 kDa subunit"/>
    <property type="match status" value="1"/>
</dbReference>
<dbReference type="InterPro" id="IPR010228">
    <property type="entry name" value="NADH_UbQ_OxRdtase_Gsu"/>
</dbReference>
<dbReference type="NCBIfam" id="TIGR01973">
    <property type="entry name" value="NuoG"/>
    <property type="match status" value="1"/>
</dbReference>
<keyword evidence="8 10" id="KW-0520">NAD</keyword>
<dbReference type="InterPro" id="IPR050123">
    <property type="entry name" value="Prok_molybdopt-oxidoreductase"/>
</dbReference>
<evidence type="ECO:0000256" key="3">
    <source>
        <dbReference type="ARBA" id="ARBA00022485"/>
    </source>
</evidence>
<evidence type="ECO:0000259" key="13">
    <source>
        <dbReference type="PROSITE" id="PS51839"/>
    </source>
</evidence>
<evidence type="ECO:0000313" key="14">
    <source>
        <dbReference type="EMBL" id="URF05120.1"/>
    </source>
</evidence>
<dbReference type="CDD" id="cd02772">
    <property type="entry name" value="MopB_NDH-1_NuoG2"/>
    <property type="match status" value="1"/>
</dbReference>
<keyword evidence="5 10" id="KW-1278">Translocase</keyword>
<organism evidence="14 15">
    <name type="scientific">Cupriavidus campinensis</name>
    <dbReference type="NCBI Taxonomy" id="151783"/>
    <lineage>
        <taxon>Bacteria</taxon>
        <taxon>Pseudomonadati</taxon>
        <taxon>Pseudomonadota</taxon>
        <taxon>Betaproteobacteria</taxon>
        <taxon>Burkholderiales</taxon>
        <taxon>Burkholderiaceae</taxon>
        <taxon>Cupriavidus</taxon>
    </lineage>
</organism>
<dbReference type="CDD" id="cd00207">
    <property type="entry name" value="fer2"/>
    <property type="match status" value="1"/>
</dbReference>
<evidence type="ECO:0000256" key="5">
    <source>
        <dbReference type="ARBA" id="ARBA00022967"/>
    </source>
</evidence>
<feature type="domain" description="4Fe-4S His(Cys)3-ligated-type" evidence="13">
    <location>
        <begin position="78"/>
        <end position="117"/>
    </location>
</feature>
<feature type="domain" description="2Fe-2S ferredoxin-type" evidence="11">
    <location>
        <begin position="1"/>
        <end position="78"/>
    </location>
</feature>
<dbReference type="GO" id="GO:0042773">
    <property type="term" value="P:ATP synthesis coupled electron transport"/>
    <property type="evidence" value="ECO:0007669"/>
    <property type="project" value="InterPro"/>
</dbReference>
<gene>
    <name evidence="14" type="primary">nuoG</name>
    <name evidence="14" type="ORF">M5D45_04625</name>
</gene>
<dbReference type="InterPro" id="IPR036010">
    <property type="entry name" value="2Fe-2S_ferredoxin-like_sf"/>
</dbReference>
<evidence type="ECO:0000256" key="6">
    <source>
        <dbReference type="ARBA" id="ARBA00023004"/>
    </source>
</evidence>
<evidence type="ECO:0000256" key="8">
    <source>
        <dbReference type="ARBA" id="ARBA00023027"/>
    </source>
</evidence>
<dbReference type="Gene3D" id="3.30.70.20">
    <property type="match status" value="1"/>
</dbReference>
<dbReference type="Pfam" id="PF00384">
    <property type="entry name" value="Molybdopterin"/>
    <property type="match status" value="1"/>
</dbReference>
<dbReference type="GO" id="GO:0051537">
    <property type="term" value="F:2 iron, 2 sulfur cluster binding"/>
    <property type="evidence" value="ECO:0007669"/>
    <property type="project" value="UniProtKB-UniRule"/>
</dbReference>
<dbReference type="InterPro" id="IPR001041">
    <property type="entry name" value="2Fe-2S_ferredoxin-type"/>
</dbReference>
<comment type="cofactor">
    <cofactor evidence="10">
        <name>[2Fe-2S] cluster</name>
        <dbReference type="ChEBI" id="CHEBI:190135"/>
    </cofactor>
    <text evidence="10">Binds 1 [2Fe-2S] cluster per subunit.</text>
</comment>
<keyword evidence="10" id="KW-0001">2Fe-2S</keyword>
<dbReference type="KEGG" id="ccam:M5D45_04625"/>
<dbReference type="PROSITE" id="PS51839">
    <property type="entry name" value="4FE4S_HC3"/>
    <property type="match status" value="1"/>
</dbReference>
<evidence type="ECO:0000259" key="11">
    <source>
        <dbReference type="PROSITE" id="PS51085"/>
    </source>
</evidence>
<dbReference type="FunFam" id="3.10.20.740:FF:000001">
    <property type="entry name" value="NADH-quinone oxidoreductase subunit G"/>
    <property type="match status" value="1"/>
</dbReference>
<dbReference type="SUPFAM" id="SSF54862">
    <property type="entry name" value="4Fe-4S ferredoxins"/>
    <property type="match status" value="1"/>
</dbReference>
<evidence type="ECO:0000256" key="2">
    <source>
        <dbReference type="ARBA" id="ARBA00005404"/>
    </source>
</evidence>
<dbReference type="Gene3D" id="3.10.20.740">
    <property type="match status" value="1"/>
</dbReference>
<dbReference type="GO" id="GO:0016020">
    <property type="term" value="C:membrane"/>
    <property type="evidence" value="ECO:0007669"/>
    <property type="project" value="InterPro"/>
</dbReference>
<keyword evidence="4 10" id="KW-0479">Metal-binding</keyword>
<dbReference type="EMBL" id="CP097330">
    <property type="protein sequence ID" value="URF05120.1"/>
    <property type="molecule type" value="Genomic_DNA"/>
</dbReference>
<dbReference type="Pfam" id="PF10588">
    <property type="entry name" value="NADH-G_4Fe-4S_3"/>
    <property type="match status" value="1"/>
</dbReference>
<dbReference type="Pfam" id="PF22151">
    <property type="entry name" value="Fer4_NDSU1"/>
    <property type="match status" value="1"/>
</dbReference>
<dbReference type="SUPFAM" id="SSF53706">
    <property type="entry name" value="Formate dehydrogenase/DMSO reductase, domains 1-3"/>
    <property type="match status" value="1"/>
</dbReference>
<dbReference type="InterPro" id="IPR006963">
    <property type="entry name" value="Mopterin_OxRdtase_4Fe-4S_dom"/>
</dbReference>
<dbReference type="PROSITE" id="PS00642">
    <property type="entry name" value="COMPLEX1_75K_2"/>
    <property type="match status" value="1"/>
</dbReference>
<comment type="function">
    <text evidence="10">NDH-1 shuttles electrons from NADH, via FMN and iron-sulfur (Fe-S) centers, to quinones in the respiratory chain. Couples the redox reaction to proton translocation (for every two electrons transferred, four hydrogen ions are translocated across the cytoplasmic membrane), and thus conserves the redox energy in a proton gradient.</text>
</comment>
<dbReference type="PROSITE" id="PS00643">
    <property type="entry name" value="COMPLEX1_75K_3"/>
    <property type="match status" value="1"/>
</dbReference>
<evidence type="ECO:0000256" key="7">
    <source>
        <dbReference type="ARBA" id="ARBA00023014"/>
    </source>
</evidence>
<dbReference type="InterPro" id="IPR019574">
    <property type="entry name" value="NADH_UbQ_OxRdtase_Gsu_4Fe4S-bd"/>
</dbReference>